<dbReference type="InterPro" id="IPR036163">
    <property type="entry name" value="HMA_dom_sf"/>
</dbReference>
<dbReference type="PRINTS" id="PR00944">
    <property type="entry name" value="CUEXPORT"/>
</dbReference>
<evidence type="ECO:0000313" key="3">
    <source>
        <dbReference type="Proteomes" id="UP000483078"/>
    </source>
</evidence>
<dbReference type="Gene3D" id="3.30.70.100">
    <property type="match status" value="1"/>
</dbReference>
<evidence type="ECO:0000313" key="2">
    <source>
        <dbReference type="EMBL" id="MTJ05478.1"/>
    </source>
</evidence>
<dbReference type="Pfam" id="PF00403">
    <property type="entry name" value="HMA"/>
    <property type="match status" value="1"/>
</dbReference>
<comment type="caution">
    <text evidence="2">The sequence shown here is derived from an EMBL/GenBank/DDBJ whole genome shotgun (WGS) entry which is preliminary data.</text>
</comment>
<dbReference type="CDD" id="cd00371">
    <property type="entry name" value="HMA"/>
    <property type="match status" value="1"/>
</dbReference>
<name>A0A7C9LBR4_9RHOB</name>
<accession>A0A7C9LBR4</accession>
<dbReference type="PROSITE" id="PS50846">
    <property type="entry name" value="HMA_2"/>
    <property type="match status" value="1"/>
</dbReference>
<evidence type="ECO:0000259" key="1">
    <source>
        <dbReference type="PROSITE" id="PS50846"/>
    </source>
</evidence>
<reference evidence="2 3" key="1">
    <citation type="submission" date="2019-06" db="EMBL/GenBank/DDBJ databases">
        <title>Enrichment of Autotrophic Halophilic Microorganisms from Red Sea Brine Pool Using Microbial Electrosynthesis System.</title>
        <authorList>
            <person name="Alqahtani M.F."/>
            <person name="Bajracharya S."/>
            <person name="Katuri K.P."/>
            <person name="Ali M."/>
            <person name="Saikaly P.E."/>
        </authorList>
    </citation>
    <scope>NUCLEOTIDE SEQUENCE [LARGE SCALE GENOMIC DNA]</scope>
    <source>
        <strain evidence="2">MES6</strain>
    </source>
</reference>
<gene>
    <name evidence="2" type="ORF">FH759_12395</name>
</gene>
<protein>
    <submittedName>
        <fullName evidence="2">Heavy-metal-associated domain-containing protein</fullName>
    </submittedName>
</protein>
<dbReference type="InterPro" id="IPR006121">
    <property type="entry name" value="HMA_dom"/>
</dbReference>
<dbReference type="EMBL" id="VENJ01000018">
    <property type="protein sequence ID" value="MTJ05478.1"/>
    <property type="molecule type" value="Genomic_DNA"/>
</dbReference>
<dbReference type="AlphaFoldDB" id="A0A7C9LBR4"/>
<dbReference type="GO" id="GO:0005507">
    <property type="term" value="F:copper ion binding"/>
    <property type="evidence" value="ECO:0007669"/>
    <property type="project" value="InterPro"/>
</dbReference>
<dbReference type="RefSeq" id="WP_026757213.1">
    <property type="nucleotide sequence ID" value="NZ_VENJ01000018.1"/>
</dbReference>
<organism evidence="2 3">
    <name type="scientific">Sediminimonas qiaohouensis</name>
    <dbReference type="NCBI Taxonomy" id="552061"/>
    <lineage>
        <taxon>Bacteria</taxon>
        <taxon>Pseudomonadati</taxon>
        <taxon>Pseudomonadota</taxon>
        <taxon>Alphaproteobacteria</taxon>
        <taxon>Rhodobacterales</taxon>
        <taxon>Roseobacteraceae</taxon>
        <taxon>Sediminimonas</taxon>
    </lineage>
</organism>
<feature type="domain" description="HMA" evidence="1">
    <location>
        <begin position="1"/>
        <end position="63"/>
    </location>
</feature>
<dbReference type="Proteomes" id="UP000483078">
    <property type="component" value="Unassembled WGS sequence"/>
</dbReference>
<proteinExistence type="predicted"/>
<sequence>MTRFAVPDMSCGHCTAAIEKSIKSIDATAEVACDLDTRQVEVDSVLDTDALSEAIRQAGYDATPA</sequence>
<dbReference type="InterPro" id="IPR000428">
    <property type="entry name" value="Cu-bd"/>
</dbReference>
<dbReference type="GO" id="GO:0006825">
    <property type="term" value="P:copper ion transport"/>
    <property type="evidence" value="ECO:0007669"/>
    <property type="project" value="InterPro"/>
</dbReference>
<dbReference type="SUPFAM" id="SSF55008">
    <property type="entry name" value="HMA, heavy metal-associated domain"/>
    <property type="match status" value="1"/>
</dbReference>